<dbReference type="Proteomes" id="UP001324427">
    <property type="component" value="Unassembled WGS sequence"/>
</dbReference>
<organism evidence="2 3">
    <name type="scientific">Oleoguttula mirabilis</name>
    <dbReference type="NCBI Taxonomy" id="1507867"/>
    <lineage>
        <taxon>Eukaryota</taxon>
        <taxon>Fungi</taxon>
        <taxon>Dikarya</taxon>
        <taxon>Ascomycota</taxon>
        <taxon>Pezizomycotina</taxon>
        <taxon>Dothideomycetes</taxon>
        <taxon>Dothideomycetidae</taxon>
        <taxon>Mycosphaerellales</taxon>
        <taxon>Teratosphaeriaceae</taxon>
        <taxon>Oleoguttula</taxon>
    </lineage>
</organism>
<keyword evidence="3" id="KW-1185">Reference proteome</keyword>
<evidence type="ECO:0000259" key="1">
    <source>
        <dbReference type="Pfam" id="PF06985"/>
    </source>
</evidence>
<protein>
    <recommendedName>
        <fullName evidence="1">Heterokaryon incompatibility domain-containing protein</fullName>
    </recommendedName>
</protein>
<dbReference type="Pfam" id="PF06985">
    <property type="entry name" value="HET"/>
    <property type="match status" value="1"/>
</dbReference>
<gene>
    <name evidence="2" type="ORF">LTR36_000980</name>
</gene>
<evidence type="ECO:0000313" key="3">
    <source>
        <dbReference type="Proteomes" id="UP001324427"/>
    </source>
</evidence>
<dbReference type="AlphaFoldDB" id="A0AAV9JPI1"/>
<dbReference type="PANTHER" id="PTHR24148">
    <property type="entry name" value="ANKYRIN REPEAT DOMAIN-CONTAINING PROTEIN 39 HOMOLOG-RELATED"/>
    <property type="match status" value="1"/>
</dbReference>
<feature type="domain" description="Heterokaryon incompatibility" evidence="1">
    <location>
        <begin position="46"/>
        <end position="157"/>
    </location>
</feature>
<accession>A0AAV9JPI1</accession>
<name>A0AAV9JPI1_9PEZI</name>
<comment type="caution">
    <text evidence="2">The sequence shown here is derived from an EMBL/GenBank/DDBJ whole genome shotgun (WGS) entry which is preliminary data.</text>
</comment>
<sequence length="714" mass="78979">MAEENPFARLFDKPASSVQLAVLQPGLPEAPIHITLTNAEPGTTSYDCISYDRSQDHGNVEVNVDGLPLPVTKPLESALRSLRRTDQPRNLWADVLVGSNTEERSTQAAVMKTVLENAESTIAWLGPGDEQTVAAFDVLQTMANRWQQACLHSGFPERMAQATQQQMTGLFQHIMSKPTAELQPSNAALWKSLEAVFESSYFESVQTIPELMLAKKAIIVAGSSSMSWPDFIAAGRAGLIIMAQQLSKTVSERHKKVFELVGSLEIAARRRREGETLELLPMIQSSRDCSTSDPREIVFSMLPIVTPSARTAGSSTKQSPPIVDYAKSTQDVFTEAAKYVIHERQDLLLWWTERPPRGRQIKGLPTWVPDWSSPLPKHTVKIMPTKENGMRVWWEHIHPKAKRISVDDSNALHVQAHALDRIISVSPIFTHENCRRLCLTEWQALRTLPGESNDAKVQKMFRTLVLNQASFGFGETAGAAPPPHRDMWVSFQSVMAEERILELLGCTQEQLQTQPELLARAREIPDAVVLGPQTGRSAEFEALLRANAIGRRFFQTQSGRIGMTAVESLPEGAGAAAEAEQEPQVPSFEDAMANPMGQMMLSGFQDFLRQRDPQAAGMLSQALNGSLPGQAAPGVRRGDHIVALVGGFQPYVLRPAGEYDATQTAEQSLDSVSRYTYVGDCYLHGVMDGEPFKTKGWFETSWTREVKLVDVTIV</sequence>
<dbReference type="InterPro" id="IPR052895">
    <property type="entry name" value="HetReg/Transcr_Mod"/>
</dbReference>
<proteinExistence type="predicted"/>
<dbReference type="PANTHER" id="PTHR24148:SF64">
    <property type="entry name" value="HETEROKARYON INCOMPATIBILITY DOMAIN-CONTAINING PROTEIN"/>
    <property type="match status" value="1"/>
</dbReference>
<reference evidence="2 3" key="1">
    <citation type="submission" date="2021-11" db="EMBL/GenBank/DDBJ databases">
        <title>Black yeast isolated from Biological Soil Crust.</title>
        <authorList>
            <person name="Kurbessoian T."/>
        </authorList>
    </citation>
    <scope>NUCLEOTIDE SEQUENCE [LARGE SCALE GENOMIC DNA]</scope>
    <source>
        <strain evidence="2 3">CCFEE 5522</strain>
    </source>
</reference>
<dbReference type="InterPro" id="IPR010730">
    <property type="entry name" value="HET"/>
</dbReference>
<evidence type="ECO:0000313" key="2">
    <source>
        <dbReference type="EMBL" id="KAK4547324.1"/>
    </source>
</evidence>
<dbReference type="EMBL" id="JAVFHQ010000011">
    <property type="protein sequence ID" value="KAK4547324.1"/>
    <property type="molecule type" value="Genomic_DNA"/>
</dbReference>